<dbReference type="PANTHER" id="PTHR32309">
    <property type="entry name" value="TYROSINE-PROTEIN KINASE"/>
    <property type="match status" value="1"/>
</dbReference>
<comment type="subcellular location">
    <subcellularLocation>
        <location evidence="1">Cell membrane</location>
        <topology evidence="1">Multi-pass membrane protein</topology>
    </subcellularLocation>
</comment>
<dbReference type="PANTHER" id="PTHR32309:SF13">
    <property type="entry name" value="FERRIC ENTEROBACTIN TRANSPORT PROTEIN FEPE"/>
    <property type="match status" value="1"/>
</dbReference>
<reference evidence="9 10" key="1">
    <citation type="submission" date="2018-02" db="EMBL/GenBank/DDBJ databases">
        <title>The draft genome of Phyllobacterium myrsinacearum DSM5892.</title>
        <authorList>
            <person name="Li L."/>
            <person name="Liu L."/>
            <person name="Zhang X."/>
            <person name="Wang T."/>
        </authorList>
    </citation>
    <scope>NUCLEOTIDE SEQUENCE [LARGE SCALE GENOMIC DNA]</scope>
    <source>
        <strain evidence="9 10">DSM 5892</strain>
    </source>
</reference>
<comment type="caution">
    <text evidence="9">The sequence shown here is derived from an EMBL/GenBank/DDBJ whole genome shotgun (WGS) entry which is preliminary data.</text>
</comment>
<evidence type="ECO:0000256" key="7">
    <source>
        <dbReference type="SAM" id="Phobius"/>
    </source>
</evidence>
<sequence>MYKLRDATGKLQPAAPIKGPVVEPPVRDARKPAPATSFSLPHIDVSLLISWLLARWYWVLIGAVVGALIGIGYGMGAKPRYTVYTDLLVPPANLQVLPNDIYVQNQQGDTQLLDVESKMLVLTSGNVLRRVVSELGLASDPEFVGTDGPGLSLGSLFGGKPAVADKTLAAMRSLSERITARRQERSYMVTIAAWANNPDMAVRIANALAKAFQEEVAQAEADGAGRAASALTDRLAELKQSASDAEAKVAEFKRDHGLQTSAGELISSQSMAQINVKLVDANARLVEAQSRYNELTASTPSQTSPSATLQSPTLASLRAQYATVKQTVDSMSITYGPRYPGLIRARSQLGGLEQQISQETGRILRAAQVDLDQAKSVVDALKQQAASARSSVSMDNDAQVRLNDLERDMATKIAIYQTFLTRAGETTERQQLNSTNIRVISSAIPPLRRSWPPRTALLAGGGAFAGLGLGAFLAVATGLLGVMRAERKAKNR</sequence>
<feature type="coiled-coil region" evidence="6">
    <location>
        <begin position="202"/>
        <end position="298"/>
    </location>
</feature>
<keyword evidence="3 7" id="KW-0812">Transmembrane</keyword>
<keyword evidence="10" id="KW-1185">Reference proteome</keyword>
<evidence type="ECO:0000256" key="6">
    <source>
        <dbReference type="SAM" id="Coils"/>
    </source>
</evidence>
<dbReference type="GO" id="GO:0004713">
    <property type="term" value="F:protein tyrosine kinase activity"/>
    <property type="evidence" value="ECO:0007669"/>
    <property type="project" value="TreeGrafter"/>
</dbReference>
<dbReference type="InterPro" id="IPR003856">
    <property type="entry name" value="LPS_length_determ_N"/>
</dbReference>
<dbReference type="Pfam" id="PF02706">
    <property type="entry name" value="Wzz"/>
    <property type="match status" value="1"/>
</dbReference>
<dbReference type="Proteomes" id="UP000238563">
    <property type="component" value="Unassembled WGS sequence"/>
</dbReference>
<evidence type="ECO:0000256" key="1">
    <source>
        <dbReference type="ARBA" id="ARBA00004651"/>
    </source>
</evidence>
<evidence type="ECO:0000256" key="4">
    <source>
        <dbReference type="ARBA" id="ARBA00022989"/>
    </source>
</evidence>
<dbReference type="OrthoDB" id="230260at2"/>
<feature type="coiled-coil region" evidence="6">
    <location>
        <begin position="364"/>
        <end position="391"/>
    </location>
</feature>
<keyword evidence="2" id="KW-1003">Cell membrane</keyword>
<feature type="transmembrane region" description="Helical" evidence="7">
    <location>
        <begin position="56"/>
        <end position="75"/>
    </location>
</feature>
<evidence type="ECO:0000259" key="8">
    <source>
        <dbReference type="Pfam" id="PF02706"/>
    </source>
</evidence>
<dbReference type="GO" id="GO:0005886">
    <property type="term" value="C:plasma membrane"/>
    <property type="evidence" value="ECO:0007669"/>
    <property type="project" value="UniProtKB-SubCell"/>
</dbReference>
<gene>
    <name evidence="9" type="ORF">C5750_14045</name>
</gene>
<dbReference type="AlphaFoldDB" id="A0A2S9JK43"/>
<proteinExistence type="predicted"/>
<organism evidence="9 10">
    <name type="scientific">Phyllobacterium myrsinacearum</name>
    <dbReference type="NCBI Taxonomy" id="28101"/>
    <lineage>
        <taxon>Bacteria</taxon>
        <taxon>Pseudomonadati</taxon>
        <taxon>Pseudomonadota</taxon>
        <taxon>Alphaproteobacteria</taxon>
        <taxon>Hyphomicrobiales</taxon>
        <taxon>Phyllobacteriaceae</taxon>
        <taxon>Phyllobacterium</taxon>
    </lineage>
</organism>
<evidence type="ECO:0000256" key="2">
    <source>
        <dbReference type="ARBA" id="ARBA00022475"/>
    </source>
</evidence>
<keyword evidence="4 7" id="KW-1133">Transmembrane helix</keyword>
<dbReference type="RefSeq" id="WP_105734481.1">
    <property type="nucleotide sequence ID" value="NZ_PVBT01000003.1"/>
</dbReference>
<accession>A0A2S9JK43</accession>
<dbReference type="InterPro" id="IPR050445">
    <property type="entry name" value="Bact_polysacc_biosynth/exp"/>
</dbReference>
<feature type="domain" description="Polysaccharide chain length determinant N-terminal" evidence="8">
    <location>
        <begin position="43"/>
        <end position="135"/>
    </location>
</feature>
<evidence type="ECO:0000256" key="5">
    <source>
        <dbReference type="ARBA" id="ARBA00023136"/>
    </source>
</evidence>
<evidence type="ECO:0000256" key="3">
    <source>
        <dbReference type="ARBA" id="ARBA00022692"/>
    </source>
</evidence>
<keyword evidence="6" id="KW-0175">Coiled coil</keyword>
<feature type="transmembrane region" description="Helical" evidence="7">
    <location>
        <begin position="456"/>
        <end position="482"/>
    </location>
</feature>
<evidence type="ECO:0000313" key="9">
    <source>
        <dbReference type="EMBL" id="PRD53479.1"/>
    </source>
</evidence>
<protein>
    <submittedName>
        <fullName evidence="9">Lipopolysaccharide biosynthesis protein</fullName>
    </submittedName>
</protein>
<evidence type="ECO:0000313" key="10">
    <source>
        <dbReference type="Proteomes" id="UP000238563"/>
    </source>
</evidence>
<name>A0A2S9JK43_9HYPH</name>
<dbReference type="EMBL" id="PVBT01000003">
    <property type="protein sequence ID" value="PRD53479.1"/>
    <property type="molecule type" value="Genomic_DNA"/>
</dbReference>
<keyword evidence="5 7" id="KW-0472">Membrane</keyword>